<name>A0A1H8LA75_9RHOB</name>
<evidence type="ECO:0000256" key="1">
    <source>
        <dbReference type="SAM" id="SignalP"/>
    </source>
</evidence>
<dbReference type="EMBL" id="FODS01000001">
    <property type="protein sequence ID" value="SEO01969.1"/>
    <property type="molecule type" value="Genomic_DNA"/>
</dbReference>
<dbReference type="RefSeq" id="WP_093114628.1">
    <property type="nucleotide sequence ID" value="NZ_FODS01000001.1"/>
</dbReference>
<evidence type="ECO:0000313" key="2">
    <source>
        <dbReference type="EMBL" id="SEO01969.1"/>
    </source>
</evidence>
<dbReference type="InterPro" id="IPR006311">
    <property type="entry name" value="TAT_signal"/>
</dbReference>
<accession>A0A1H8LA75</accession>
<feature type="chain" id="PRO_5011503028" evidence="1">
    <location>
        <begin position="29"/>
        <end position="188"/>
    </location>
</feature>
<proteinExistence type="predicted"/>
<gene>
    <name evidence="2" type="ORF">SAMN04490248_10156</name>
</gene>
<reference evidence="2 3" key="1">
    <citation type="submission" date="2016-10" db="EMBL/GenBank/DDBJ databases">
        <authorList>
            <person name="de Groot N.N."/>
        </authorList>
    </citation>
    <scope>NUCLEOTIDE SEQUENCE [LARGE SCALE GENOMIC DNA]</scope>
    <source>
        <strain evidence="2 3">DSM 27842</strain>
    </source>
</reference>
<keyword evidence="3" id="KW-1185">Reference proteome</keyword>
<dbReference type="Proteomes" id="UP000198893">
    <property type="component" value="Unassembled WGS sequence"/>
</dbReference>
<dbReference type="STRING" id="569882.SAMN04490248_10156"/>
<evidence type="ECO:0000313" key="3">
    <source>
        <dbReference type="Proteomes" id="UP000198893"/>
    </source>
</evidence>
<protein>
    <submittedName>
        <fullName evidence="2">Uncharacterized protein</fullName>
    </submittedName>
</protein>
<dbReference type="PROSITE" id="PS51318">
    <property type="entry name" value="TAT"/>
    <property type="match status" value="1"/>
</dbReference>
<dbReference type="AlphaFoldDB" id="A0A1H8LA75"/>
<sequence>MPRHRTTHGLTRRAALLGALAAPLVLTAGGVAAGKTDPLQRTGNDGGRARLRLDGPGGTTHPHHLLLGPGLGLSLSHPVQTLPLNRIDLGGIPGLGSLFVPVPRRQFKGAEPAGALHLSGRTLHLHRKTPLPDVERVILVHRGVVFYPSRRPHAIDVATPAAPGPQVGAAWIKGADLLCELTPVRGGP</sequence>
<feature type="signal peptide" evidence="1">
    <location>
        <begin position="1"/>
        <end position="28"/>
    </location>
</feature>
<keyword evidence="1" id="KW-0732">Signal</keyword>
<organism evidence="2 3">
    <name type="scientific">Salinihabitans flavidus</name>
    <dbReference type="NCBI Taxonomy" id="569882"/>
    <lineage>
        <taxon>Bacteria</taxon>
        <taxon>Pseudomonadati</taxon>
        <taxon>Pseudomonadota</taxon>
        <taxon>Alphaproteobacteria</taxon>
        <taxon>Rhodobacterales</taxon>
        <taxon>Roseobacteraceae</taxon>
        <taxon>Salinihabitans</taxon>
    </lineage>
</organism>